<evidence type="ECO:0000256" key="3">
    <source>
        <dbReference type="ARBA" id="ARBA00005840"/>
    </source>
</evidence>
<evidence type="ECO:0000313" key="12">
    <source>
        <dbReference type="Proteomes" id="UP000305848"/>
    </source>
</evidence>
<feature type="transmembrane region" description="Helical" evidence="9">
    <location>
        <begin position="143"/>
        <end position="160"/>
    </location>
</feature>
<dbReference type="GO" id="GO:0005886">
    <property type="term" value="C:plasma membrane"/>
    <property type="evidence" value="ECO:0007669"/>
    <property type="project" value="TreeGrafter"/>
</dbReference>
<keyword evidence="8 9" id="KW-0472">Membrane</keyword>
<evidence type="ECO:0000256" key="8">
    <source>
        <dbReference type="ARBA" id="ARBA00023136"/>
    </source>
</evidence>
<accession>A0A4U3KY18</accession>
<evidence type="ECO:0000256" key="2">
    <source>
        <dbReference type="ARBA" id="ARBA00004141"/>
    </source>
</evidence>
<comment type="caution">
    <text evidence="11">The sequence shown here is derived from an EMBL/GenBank/DDBJ whole genome shotgun (WGS) entry which is preliminary data.</text>
</comment>
<keyword evidence="5 9" id="KW-0812">Transmembrane</keyword>
<dbReference type="EMBL" id="SZQL01000012">
    <property type="protein sequence ID" value="TKK67272.1"/>
    <property type="molecule type" value="Genomic_DNA"/>
</dbReference>
<keyword evidence="12" id="KW-1185">Reference proteome</keyword>
<sequence length="228" mass="26577">MRKPWWKWLAFILLLYTCIAGFLVKIPVLDDRMHQSVRNLFFHVPMWMTMMVLFIVSVVYALKYLRSQNPIHDYYSLEYARSGTLFGTLGFITGMIWANYQWGAPWSGDPKQIYAVIGILIYFAYFILRGSMTDIDKRSKVSAVYNIFAFCMTIPLFFILPRMQESLHPGGQGSEGNPGLNPADLDANMRLVWYPAIIGWTLLGVWITTLRIRFRIYQEKQLLIHEQA</sequence>
<dbReference type="PANTHER" id="PTHR30071">
    <property type="entry name" value="HEME EXPORTER PROTEIN C"/>
    <property type="match status" value="1"/>
</dbReference>
<dbReference type="GO" id="GO:0015232">
    <property type="term" value="F:heme transmembrane transporter activity"/>
    <property type="evidence" value="ECO:0007669"/>
    <property type="project" value="InterPro"/>
</dbReference>
<keyword evidence="6" id="KW-0201">Cytochrome c-type biogenesis</keyword>
<dbReference type="OrthoDB" id="9814290at2"/>
<evidence type="ECO:0000256" key="1">
    <source>
        <dbReference type="ARBA" id="ARBA00002442"/>
    </source>
</evidence>
<evidence type="ECO:0000259" key="10">
    <source>
        <dbReference type="Pfam" id="PF01578"/>
    </source>
</evidence>
<dbReference type="PANTHER" id="PTHR30071:SF1">
    <property type="entry name" value="CYTOCHROME B_B6 PROTEIN-RELATED"/>
    <property type="match status" value="1"/>
</dbReference>
<dbReference type="InterPro" id="IPR003557">
    <property type="entry name" value="Cyt_c_biogenesis_CcmC"/>
</dbReference>
<feature type="transmembrane region" description="Helical" evidence="9">
    <location>
        <begin position="83"/>
        <end position="100"/>
    </location>
</feature>
<dbReference type="AlphaFoldDB" id="A0A4U3KY18"/>
<dbReference type="PRINTS" id="PR01386">
    <property type="entry name" value="CCMCBIOGNSIS"/>
</dbReference>
<comment type="function">
    <text evidence="1">Required for the export of heme to the periplasm for the biogenesis of c-type cytochromes.</text>
</comment>
<dbReference type="InterPro" id="IPR045062">
    <property type="entry name" value="Cyt_c_biogenesis_CcsA/CcmC"/>
</dbReference>
<evidence type="ECO:0000256" key="5">
    <source>
        <dbReference type="ARBA" id="ARBA00022692"/>
    </source>
</evidence>
<dbReference type="Proteomes" id="UP000305848">
    <property type="component" value="Unassembled WGS sequence"/>
</dbReference>
<feature type="transmembrane region" description="Helical" evidence="9">
    <location>
        <begin position="112"/>
        <end position="131"/>
    </location>
</feature>
<evidence type="ECO:0000256" key="9">
    <source>
        <dbReference type="SAM" id="Phobius"/>
    </source>
</evidence>
<dbReference type="GO" id="GO:0017004">
    <property type="term" value="P:cytochrome complex assembly"/>
    <property type="evidence" value="ECO:0007669"/>
    <property type="project" value="UniProtKB-KW"/>
</dbReference>
<comment type="similarity">
    <text evidence="3">Belongs to the CcmC/CycZ/HelC family.</text>
</comment>
<feature type="transmembrane region" description="Helical" evidence="9">
    <location>
        <begin position="44"/>
        <end position="62"/>
    </location>
</feature>
<proteinExistence type="inferred from homology"/>
<protein>
    <recommendedName>
        <fullName evidence="4">Heme exporter protein C</fullName>
    </recommendedName>
</protein>
<evidence type="ECO:0000256" key="4">
    <source>
        <dbReference type="ARBA" id="ARBA00016463"/>
    </source>
</evidence>
<reference evidence="11 12" key="1">
    <citation type="submission" date="2019-05" db="EMBL/GenBank/DDBJ databases">
        <title>Panacibacter sp. strain 17mud1-8 Genome sequencing and assembly.</title>
        <authorList>
            <person name="Chhetri G."/>
        </authorList>
    </citation>
    <scope>NUCLEOTIDE SEQUENCE [LARGE SCALE GENOMIC DNA]</scope>
    <source>
        <strain evidence="11 12">17mud1-8</strain>
    </source>
</reference>
<comment type="subcellular location">
    <subcellularLocation>
        <location evidence="2">Membrane</location>
        <topology evidence="2">Multi-pass membrane protein</topology>
    </subcellularLocation>
</comment>
<feature type="transmembrane region" description="Helical" evidence="9">
    <location>
        <begin position="191"/>
        <end position="210"/>
    </location>
</feature>
<evidence type="ECO:0000256" key="6">
    <source>
        <dbReference type="ARBA" id="ARBA00022748"/>
    </source>
</evidence>
<name>A0A4U3KY18_9BACT</name>
<organism evidence="11 12">
    <name type="scientific">Ilyomonas limi</name>
    <dbReference type="NCBI Taxonomy" id="2575867"/>
    <lineage>
        <taxon>Bacteria</taxon>
        <taxon>Pseudomonadati</taxon>
        <taxon>Bacteroidota</taxon>
        <taxon>Chitinophagia</taxon>
        <taxon>Chitinophagales</taxon>
        <taxon>Chitinophagaceae</taxon>
        <taxon>Ilyomonas</taxon>
    </lineage>
</organism>
<evidence type="ECO:0000256" key="7">
    <source>
        <dbReference type="ARBA" id="ARBA00022989"/>
    </source>
</evidence>
<dbReference type="GO" id="GO:0020037">
    <property type="term" value="F:heme binding"/>
    <property type="evidence" value="ECO:0007669"/>
    <property type="project" value="InterPro"/>
</dbReference>
<dbReference type="InterPro" id="IPR002541">
    <property type="entry name" value="Cyt_c_assembly"/>
</dbReference>
<gene>
    <name evidence="11" type="ORF">FC093_14975</name>
</gene>
<keyword evidence="7 9" id="KW-1133">Transmembrane helix</keyword>
<dbReference type="Pfam" id="PF01578">
    <property type="entry name" value="Cytochrom_C_asm"/>
    <property type="match status" value="1"/>
</dbReference>
<evidence type="ECO:0000313" key="11">
    <source>
        <dbReference type="EMBL" id="TKK67272.1"/>
    </source>
</evidence>
<feature type="domain" description="Cytochrome c assembly protein" evidence="10">
    <location>
        <begin position="19"/>
        <end position="168"/>
    </location>
</feature>